<name>A0A6G1SK39_9ACAR</name>
<dbReference type="InterPro" id="IPR042452">
    <property type="entry name" value="ZPR1_Znf1/2"/>
</dbReference>
<evidence type="ECO:0000256" key="4">
    <source>
        <dbReference type="ARBA" id="ARBA00022833"/>
    </source>
</evidence>
<keyword evidence="3" id="KW-0863">Zinc-finger</keyword>
<dbReference type="GO" id="GO:0008270">
    <property type="term" value="F:zinc ion binding"/>
    <property type="evidence" value="ECO:0007669"/>
    <property type="project" value="UniProtKB-KW"/>
</dbReference>
<dbReference type="Gene3D" id="2.20.25.420">
    <property type="entry name" value="ZPR1, zinc finger domain"/>
    <property type="match status" value="2"/>
</dbReference>
<dbReference type="PANTHER" id="PTHR10876">
    <property type="entry name" value="ZINC FINGER PROTEIN ZPR1"/>
    <property type="match status" value="1"/>
</dbReference>
<evidence type="ECO:0000256" key="3">
    <source>
        <dbReference type="ARBA" id="ARBA00022771"/>
    </source>
</evidence>
<dbReference type="FunFam" id="2.20.25.420:FF:000001">
    <property type="entry name" value="Zinc finger protein ZPR1"/>
    <property type="match status" value="1"/>
</dbReference>
<dbReference type="SMART" id="SM00709">
    <property type="entry name" value="Zpr1"/>
    <property type="match status" value="2"/>
</dbReference>
<dbReference type="NCBIfam" id="TIGR00310">
    <property type="entry name" value="ZPR1_znf"/>
    <property type="match status" value="2"/>
</dbReference>
<keyword evidence="4" id="KW-0862">Zinc</keyword>
<dbReference type="InterPro" id="IPR004457">
    <property type="entry name" value="Znf_ZPR1"/>
</dbReference>
<proteinExistence type="inferred from homology"/>
<dbReference type="Gene3D" id="2.60.120.1040">
    <property type="entry name" value="ZPR1, A/B domain"/>
    <property type="match status" value="2"/>
</dbReference>
<evidence type="ECO:0000256" key="1">
    <source>
        <dbReference type="ARBA" id="ARBA00008354"/>
    </source>
</evidence>
<evidence type="ECO:0000256" key="2">
    <source>
        <dbReference type="ARBA" id="ARBA00022723"/>
    </source>
</evidence>
<evidence type="ECO:0000313" key="7">
    <source>
        <dbReference type="EMBL" id="MDE50884.1"/>
    </source>
</evidence>
<accession>A0A6G1SK39</accession>
<evidence type="ECO:0000259" key="6">
    <source>
        <dbReference type="SMART" id="SM00709"/>
    </source>
</evidence>
<feature type="domain" description="Zinc finger ZPR1-type" evidence="6">
    <location>
        <begin position="15"/>
        <end position="171"/>
    </location>
</feature>
<dbReference type="AlphaFoldDB" id="A0A6G1SK39"/>
<evidence type="ECO:0000256" key="5">
    <source>
        <dbReference type="SAM" id="MobiDB-lite"/>
    </source>
</evidence>
<gene>
    <name evidence="7" type="primary">ZNF259</name>
    <name evidence="7" type="ORF">g.20111</name>
</gene>
<feature type="region of interest" description="Disordered" evidence="5">
    <location>
        <begin position="388"/>
        <end position="420"/>
    </location>
</feature>
<dbReference type="EMBL" id="GGYP01006113">
    <property type="protein sequence ID" value="MDE50884.1"/>
    <property type="molecule type" value="Transcribed_RNA"/>
</dbReference>
<dbReference type="Pfam" id="PF03367">
    <property type="entry name" value="Zn_ribbon_ZPR1"/>
    <property type="match status" value="2"/>
</dbReference>
<sequence>MEDNFEGKQVDEIESLCLNCRKNGVTKILLTSIPYFREVAIMSFSCEHCNTINNELQSVGEIQEKGVRYNLKCTKDEDLQRQLVKTEWSEIKIPELDFEIKRQPGLVTTVEGIFERTEAGMKQMVELNPDMSDEEKEKVKAFLAKLMKCKLMMQDFTLIVDDPSGNSYVQSLTAPSIDPALEVIHYTRTRDQNLLLGIEDKGSGLSEADEPIGRNEVMQFQTNCPECRAPCFTNMKLVEIPHFKEVILMATNCEACGHKTAEIKGGGGFEEKGVLIKHKIKSDADLRLDAVKSDSCVIKVPELELEIICATAGKYTTVEGLCQDAIDRLERSYPYMFGDSAEDKVKKKLNDIYARLRSPIGLTIVLDDPTGNSFIQSADSVTRYERSHEQNEELGLNDMKTENYETENVDPAATTSNGSH</sequence>
<protein>
    <submittedName>
        <fullName evidence="7">Zinc finger protein ZPR1</fullName>
    </submittedName>
</protein>
<dbReference type="InterPro" id="IPR040141">
    <property type="entry name" value="ZPR1"/>
</dbReference>
<dbReference type="InterPro" id="IPR056180">
    <property type="entry name" value="ZPR1_jr_dom"/>
</dbReference>
<dbReference type="PANTHER" id="PTHR10876:SF0">
    <property type="entry name" value="ZINC FINGER PROTEIN ZPR1"/>
    <property type="match status" value="1"/>
</dbReference>
<organism evidence="7">
    <name type="scientific">Aceria tosichella</name>
    <name type="common">wheat curl mite</name>
    <dbReference type="NCBI Taxonomy" id="561515"/>
    <lineage>
        <taxon>Eukaryota</taxon>
        <taxon>Metazoa</taxon>
        <taxon>Ecdysozoa</taxon>
        <taxon>Arthropoda</taxon>
        <taxon>Chelicerata</taxon>
        <taxon>Arachnida</taxon>
        <taxon>Acari</taxon>
        <taxon>Acariformes</taxon>
        <taxon>Trombidiformes</taxon>
        <taxon>Prostigmata</taxon>
        <taxon>Eupodina</taxon>
        <taxon>Eriophyoidea</taxon>
        <taxon>Eriophyidae</taxon>
        <taxon>Eriophyinae</taxon>
        <taxon>Aceriini</taxon>
        <taxon>Aceria</taxon>
    </lineage>
</organism>
<dbReference type="FunFam" id="2.60.120.1040:FF:000003">
    <property type="entry name" value="Zinc finger protein zpr1"/>
    <property type="match status" value="1"/>
</dbReference>
<reference evidence="7" key="1">
    <citation type="submission" date="2018-10" db="EMBL/GenBank/DDBJ databases">
        <title>Transcriptome assembly of Aceria tosichella (Wheat curl mite) Type 2.</title>
        <authorList>
            <person name="Scully E.D."/>
            <person name="Geib S.M."/>
            <person name="Palmer N.A."/>
            <person name="Gupta A.K."/>
            <person name="Sarath G."/>
            <person name="Tatineni S."/>
        </authorList>
    </citation>
    <scope>NUCLEOTIDE SEQUENCE</scope>
    <source>
        <strain evidence="7">LincolnNE</strain>
    </source>
</reference>
<dbReference type="InterPro" id="IPR042451">
    <property type="entry name" value="ZPR1_A/B_dom"/>
</dbReference>
<keyword evidence="2" id="KW-0479">Metal-binding</keyword>
<feature type="domain" description="Zinc finger ZPR1-type" evidence="6">
    <location>
        <begin position="222"/>
        <end position="377"/>
    </location>
</feature>
<dbReference type="FunFam" id="2.20.25.420:FF:000003">
    <property type="entry name" value="zinc finger protein ZPR1"/>
    <property type="match status" value="1"/>
</dbReference>
<comment type="similarity">
    <text evidence="1">Belongs to the ZPR1 family.</text>
</comment>
<dbReference type="GO" id="GO:0005634">
    <property type="term" value="C:nucleus"/>
    <property type="evidence" value="ECO:0007669"/>
    <property type="project" value="TreeGrafter"/>
</dbReference>
<dbReference type="Pfam" id="PF22794">
    <property type="entry name" value="jr-ZPR1"/>
    <property type="match status" value="2"/>
</dbReference>